<dbReference type="EMBL" id="HBIO01023596">
    <property type="protein sequence ID" value="CAE0473274.1"/>
    <property type="molecule type" value="Transcribed_RNA"/>
</dbReference>
<keyword evidence="1" id="KW-0479">Metal-binding</keyword>
<dbReference type="InterPro" id="IPR002110">
    <property type="entry name" value="Ankyrin_rpt"/>
</dbReference>
<dbReference type="Gene3D" id="6.10.140.2220">
    <property type="match status" value="1"/>
</dbReference>
<dbReference type="SMART" id="SM00248">
    <property type="entry name" value="ANK"/>
    <property type="match status" value="3"/>
</dbReference>
<sequence length="609" mass="68032">MTIEAPETKLCGACCSKLPKDAFAKKQWQYKQLRRCKSCVESKVDIDTAKANTGTSDASNATKMKSGKKKGKHKKPKPVFAGNQEAMHKPTKGDFNCKLASDICGWCGKAEENEKLHSCSACKNILYCSRACQKADYPEHKLVCEQMKKDRKDSKKERKSVEKRGAFTMSEASGLGSFCLAKEADMTYATYVGELRGDEEPGNHFATDAARDGMKILLGPQNFKIFSRHMRDQTLKAQGTFRRIEFFTDVSELYPVDQFLLSCGPMPDLALAKSTLPMVLCQLRLEGLMPNGFVPDIGDIKVRGYSLNALEWAARRGNYSIAEWLATDPRTKVMRIRNDSAPVAWACYTNKVELAKMLVKLGANSHATTQAVFSNKPATHLASENGQLLALKYLVEECGHDIHELDFSGQDIRASMRINNKMWGSVAGCVACEEYSKSKGVKGEIDRRNTKTKVYYETEEKASEDQLVIALKKLKIAGGREEGTDSDEDVEGNDDNDNPGDYLSELLAVADARYELGQYVKAGGIYYRAYYAALHKSNCVNDPAIFPIAHKLTLAWMKTDDESYIRQAHGMAQQNCMMPGHPPYIRKDLSDVEKVMTRKGIDIQRFGMW</sequence>
<evidence type="ECO:0000259" key="6">
    <source>
        <dbReference type="PROSITE" id="PS50865"/>
    </source>
</evidence>
<feature type="domain" description="MYND-type" evidence="6">
    <location>
        <begin position="104"/>
        <end position="144"/>
    </location>
</feature>
<dbReference type="SUPFAM" id="SSF144232">
    <property type="entry name" value="HIT/MYND zinc finger-like"/>
    <property type="match status" value="1"/>
</dbReference>
<dbReference type="PROSITE" id="PS01360">
    <property type="entry name" value="ZF_MYND_1"/>
    <property type="match status" value="1"/>
</dbReference>
<gene>
    <name evidence="7" type="ORF">CDEB00056_LOCUS18127</name>
</gene>
<keyword evidence="2 4" id="KW-0863">Zinc-finger</keyword>
<dbReference type="PROSITE" id="PS50865">
    <property type="entry name" value="ZF_MYND_2"/>
    <property type="match status" value="1"/>
</dbReference>
<protein>
    <recommendedName>
        <fullName evidence="6">MYND-type domain-containing protein</fullName>
    </recommendedName>
</protein>
<evidence type="ECO:0000256" key="2">
    <source>
        <dbReference type="ARBA" id="ARBA00022771"/>
    </source>
</evidence>
<evidence type="ECO:0000256" key="1">
    <source>
        <dbReference type="ARBA" id="ARBA00022723"/>
    </source>
</evidence>
<evidence type="ECO:0000256" key="3">
    <source>
        <dbReference type="ARBA" id="ARBA00022833"/>
    </source>
</evidence>
<dbReference type="Gene3D" id="1.25.40.20">
    <property type="entry name" value="Ankyrin repeat-containing domain"/>
    <property type="match status" value="1"/>
</dbReference>
<dbReference type="Pfam" id="PF12796">
    <property type="entry name" value="Ank_2"/>
    <property type="match status" value="1"/>
</dbReference>
<dbReference type="GO" id="GO:0008270">
    <property type="term" value="F:zinc ion binding"/>
    <property type="evidence" value="ECO:0007669"/>
    <property type="project" value="UniProtKB-KW"/>
</dbReference>
<dbReference type="AlphaFoldDB" id="A0A7S3QCQ4"/>
<accession>A0A7S3QCQ4</accession>
<feature type="region of interest" description="Disordered" evidence="5">
    <location>
        <begin position="51"/>
        <end position="79"/>
    </location>
</feature>
<evidence type="ECO:0000256" key="5">
    <source>
        <dbReference type="SAM" id="MobiDB-lite"/>
    </source>
</evidence>
<feature type="compositionally biased region" description="Basic residues" evidence="5">
    <location>
        <begin position="65"/>
        <end position="77"/>
    </location>
</feature>
<feature type="compositionally biased region" description="Polar residues" evidence="5">
    <location>
        <begin position="51"/>
        <end position="62"/>
    </location>
</feature>
<keyword evidence="3" id="KW-0862">Zinc</keyword>
<dbReference type="InterPro" id="IPR036770">
    <property type="entry name" value="Ankyrin_rpt-contain_sf"/>
</dbReference>
<dbReference type="Pfam" id="PF01753">
    <property type="entry name" value="zf-MYND"/>
    <property type="match status" value="1"/>
</dbReference>
<dbReference type="SUPFAM" id="SSF48403">
    <property type="entry name" value="Ankyrin repeat"/>
    <property type="match status" value="1"/>
</dbReference>
<evidence type="ECO:0000256" key="4">
    <source>
        <dbReference type="PROSITE-ProRule" id="PRU00134"/>
    </source>
</evidence>
<organism evidence="7">
    <name type="scientific">Chaetoceros debilis</name>
    <dbReference type="NCBI Taxonomy" id="122233"/>
    <lineage>
        <taxon>Eukaryota</taxon>
        <taxon>Sar</taxon>
        <taxon>Stramenopiles</taxon>
        <taxon>Ochrophyta</taxon>
        <taxon>Bacillariophyta</taxon>
        <taxon>Coscinodiscophyceae</taxon>
        <taxon>Chaetocerotophycidae</taxon>
        <taxon>Chaetocerotales</taxon>
        <taxon>Chaetocerotaceae</taxon>
        <taxon>Chaetoceros</taxon>
    </lineage>
</organism>
<reference evidence="7" key="1">
    <citation type="submission" date="2021-01" db="EMBL/GenBank/DDBJ databases">
        <authorList>
            <person name="Corre E."/>
            <person name="Pelletier E."/>
            <person name="Niang G."/>
            <person name="Scheremetjew M."/>
            <person name="Finn R."/>
            <person name="Kale V."/>
            <person name="Holt S."/>
            <person name="Cochrane G."/>
            <person name="Meng A."/>
            <person name="Brown T."/>
            <person name="Cohen L."/>
        </authorList>
    </citation>
    <scope>NUCLEOTIDE SEQUENCE</scope>
    <source>
        <strain evidence="7">MM31A-1</strain>
    </source>
</reference>
<evidence type="ECO:0000313" key="7">
    <source>
        <dbReference type="EMBL" id="CAE0473274.1"/>
    </source>
</evidence>
<dbReference type="InterPro" id="IPR002893">
    <property type="entry name" value="Znf_MYND"/>
</dbReference>
<name>A0A7S3QCQ4_9STRA</name>
<proteinExistence type="predicted"/>